<gene>
    <name evidence="1" type="ORF">PNEJI1_001700</name>
</gene>
<organism evidence="2">
    <name type="scientific">Pneumocystis jirovecii</name>
    <name type="common">Human pneumocystis pneumonia agent</name>
    <dbReference type="NCBI Taxonomy" id="42068"/>
    <lineage>
        <taxon>Eukaryota</taxon>
        <taxon>Fungi</taxon>
        <taxon>Dikarya</taxon>
        <taxon>Ascomycota</taxon>
        <taxon>Taphrinomycotina</taxon>
        <taxon>Pneumocystomycetes</taxon>
        <taxon>Pneumocystaceae</taxon>
        <taxon>Pneumocystis</taxon>
    </lineage>
</organism>
<sequence>MFKARYFVFLKIKVTRRSIDRFLSTIQYLYGNHYIIETMNIESCNFCKKSSLPKFNFKTSIDNYNIMCPYS</sequence>
<name>L0PCU8_PNEJI</name>
<reference evidence="1 2" key="1">
    <citation type="journal article" date="2012" name="MBio">
        <title>De novo assembly of the Pneumocystis jirovecii genome from a single bronchoalveolar lavage fluid specimen from a patient.</title>
        <authorList>
            <person name="Cisse O.H."/>
            <person name="Pagni M."/>
            <person name="Hauser P.M."/>
        </authorList>
    </citation>
    <scope>NUCLEOTIDE SEQUENCE [LARGE SCALE GENOMIC DNA]</scope>
    <source>
        <strain evidence="1 2">SE8</strain>
    </source>
</reference>
<dbReference type="InParanoid" id="L0PCU8"/>
<comment type="caution">
    <text evidence="1">The sequence shown here is derived from an EMBL/GenBank/DDBJ whole genome shotgun (WGS) entry which is preliminary data.</text>
</comment>
<dbReference type="VEuPathDB" id="FungiDB:PNEJI1_001700"/>
<evidence type="ECO:0000313" key="2">
    <source>
        <dbReference type="Proteomes" id="UP000010422"/>
    </source>
</evidence>
<protein>
    <submittedName>
        <fullName evidence="1">Uncharacterized protein</fullName>
    </submittedName>
</protein>
<dbReference type="EMBL" id="CAKM01000220">
    <property type="protein sequence ID" value="CCJ29894.1"/>
    <property type="molecule type" value="Genomic_DNA"/>
</dbReference>
<accession>L0PCU8</accession>
<proteinExistence type="predicted"/>
<evidence type="ECO:0000313" key="1">
    <source>
        <dbReference type="EMBL" id="CCJ29894.1"/>
    </source>
</evidence>
<dbReference type="AlphaFoldDB" id="L0PCU8"/>
<dbReference type="Proteomes" id="UP000010422">
    <property type="component" value="Unassembled WGS sequence"/>
</dbReference>